<reference evidence="1 2" key="1">
    <citation type="submission" date="2018-05" db="EMBL/GenBank/DDBJ databases">
        <title>Rhodoferax soyangensis sp.nov., isolated from an oligotrophic freshwater lake.</title>
        <authorList>
            <person name="Park M."/>
        </authorList>
    </citation>
    <scope>NUCLEOTIDE SEQUENCE [LARGE SCALE GENOMIC DNA]</scope>
    <source>
        <strain evidence="1 2">IMCC26218</strain>
    </source>
</reference>
<dbReference type="Proteomes" id="UP000260665">
    <property type="component" value="Unassembled WGS sequence"/>
</dbReference>
<keyword evidence="2" id="KW-1185">Reference proteome</keyword>
<sequence>MKMQRPRSTAPRKQQGIVLIVAIIAIVAMAFAVTAMLRATTGSMGIAGNLAFKKNATSAGDMGVEQARNWLVGQTSLALSADQATVGYYSTWNTAFDPMTYNWSAGTNAVEATSDDGSGNRVLYVIHRLCSITGSFNLPAQTCVRPSSLNAVGAGTSLGSGGGGAGGPAIVVVPRPYFRITTRVEGPRNTLSYVQVIMY</sequence>
<protein>
    <recommendedName>
        <fullName evidence="3">Type 4 fimbrial biogenesis protein PilX N-terminal domain-containing protein</fullName>
    </recommendedName>
</protein>
<dbReference type="AlphaFoldDB" id="A0A3E1RDW6"/>
<name>A0A3E1RDW6_9BURK</name>
<accession>A0A3E1RDW6</accession>
<proteinExistence type="predicted"/>
<organism evidence="1 2">
    <name type="scientific">Rhodoferax lacus</name>
    <dbReference type="NCBI Taxonomy" id="2184758"/>
    <lineage>
        <taxon>Bacteria</taxon>
        <taxon>Pseudomonadati</taxon>
        <taxon>Pseudomonadota</taxon>
        <taxon>Betaproteobacteria</taxon>
        <taxon>Burkholderiales</taxon>
        <taxon>Comamonadaceae</taxon>
        <taxon>Rhodoferax</taxon>
    </lineage>
</organism>
<gene>
    <name evidence="1" type="ORF">DIC66_06790</name>
</gene>
<evidence type="ECO:0000313" key="2">
    <source>
        <dbReference type="Proteomes" id="UP000260665"/>
    </source>
</evidence>
<evidence type="ECO:0000313" key="1">
    <source>
        <dbReference type="EMBL" id="RFO97566.1"/>
    </source>
</evidence>
<dbReference type="EMBL" id="QFZK01000003">
    <property type="protein sequence ID" value="RFO97566.1"/>
    <property type="molecule type" value="Genomic_DNA"/>
</dbReference>
<comment type="caution">
    <text evidence="1">The sequence shown here is derived from an EMBL/GenBank/DDBJ whole genome shotgun (WGS) entry which is preliminary data.</text>
</comment>
<evidence type="ECO:0008006" key="3">
    <source>
        <dbReference type="Google" id="ProtNLM"/>
    </source>
</evidence>